<evidence type="ECO:0000256" key="9">
    <source>
        <dbReference type="SAM" id="MobiDB-lite"/>
    </source>
</evidence>
<reference evidence="11 12" key="1">
    <citation type="journal article" date="2019" name="Sci. Data">
        <title>Hybrid genome assembly and annotation of Danionella translucida.</title>
        <authorList>
            <person name="Kadobianskyi M."/>
            <person name="Schulze L."/>
            <person name="Schuelke M."/>
            <person name="Judkewitz B."/>
        </authorList>
    </citation>
    <scope>NUCLEOTIDE SEQUENCE [LARGE SCALE GENOMIC DNA]</scope>
    <source>
        <strain evidence="11 12">Bolton</strain>
    </source>
</reference>
<dbReference type="GO" id="GO:0032210">
    <property type="term" value="P:regulation of telomere maintenance via telomerase"/>
    <property type="evidence" value="ECO:0007669"/>
    <property type="project" value="TreeGrafter"/>
</dbReference>
<dbReference type="PANTHER" id="PTHR14513">
    <property type="entry name" value="PROTECTION OF TELOMERES 1"/>
    <property type="match status" value="1"/>
</dbReference>
<evidence type="ECO:0000256" key="1">
    <source>
        <dbReference type="ARBA" id="ARBA00004123"/>
    </source>
</evidence>
<dbReference type="EMBL" id="SRMA01026232">
    <property type="protein sequence ID" value="TRY86279.1"/>
    <property type="molecule type" value="Genomic_DNA"/>
</dbReference>
<evidence type="ECO:0000256" key="7">
    <source>
        <dbReference type="ARBA" id="ARBA00023125"/>
    </source>
</evidence>
<gene>
    <name evidence="11" type="ORF">DNTS_009308</name>
</gene>
<dbReference type="PANTHER" id="PTHR14513:SF0">
    <property type="entry name" value="PROTECTION OF TELOMERES PROTEIN 1"/>
    <property type="match status" value="1"/>
</dbReference>
<evidence type="ECO:0000259" key="10">
    <source>
        <dbReference type="SMART" id="SM00976"/>
    </source>
</evidence>
<dbReference type="CDD" id="cd04497">
    <property type="entry name" value="hPOT1_OB1_like"/>
    <property type="match status" value="1"/>
</dbReference>
<evidence type="ECO:0000256" key="6">
    <source>
        <dbReference type="ARBA" id="ARBA00022895"/>
    </source>
</evidence>
<dbReference type="Pfam" id="PF02765">
    <property type="entry name" value="POT1"/>
    <property type="match status" value="1"/>
</dbReference>
<dbReference type="SMART" id="SM00976">
    <property type="entry name" value="Telo_bind"/>
    <property type="match status" value="1"/>
</dbReference>
<dbReference type="Pfam" id="PF21375">
    <property type="entry name" value="POT1_C_insert"/>
    <property type="match status" value="1"/>
</dbReference>
<name>A0A553Q8M4_9TELE</name>
<keyword evidence="12" id="KW-1185">Reference proteome</keyword>
<dbReference type="SUPFAM" id="SSF50249">
    <property type="entry name" value="Nucleic acid-binding proteins"/>
    <property type="match status" value="2"/>
</dbReference>
<evidence type="ECO:0000313" key="12">
    <source>
        <dbReference type="Proteomes" id="UP000316079"/>
    </source>
</evidence>
<dbReference type="InterPro" id="IPR032042">
    <property type="entry name" value="POT1PC"/>
</dbReference>
<feature type="region of interest" description="Disordered" evidence="9">
    <location>
        <begin position="1"/>
        <end position="23"/>
    </location>
</feature>
<protein>
    <recommendedName>
        <fullName evidence="4">Protection of telomeres protein 1</fullName>
    </recommendedName>
</protein>
<keyword evidence="6" id="KW-0779">Telomere</keyword>
<evidence type="ECO:0000256" key="3">
    <source>
        <dbReference type="ARBA" id="ARBA00008442"/>
    </source>
</evidence>
<dbReference type="FunFam" id="2.40.50.140:FF:000119">
    <property type="entry name" value="Protection of telomeres 1 homolog"/>
    <property type="match status" value="1"/>
</dbReference>
<dbReference type="InterPro" id="IPR028389">
    <property type="entry name" value="POT1"/>
</dbReference>
<dbReference type="InterPro" id="IPR048953">
    <property type="entry name" value="POT1_C_insert"/>
</dbReference>
<keyword evidence="7" id="KW-0238">DNA-binding</keyword>
<dbReference type="Proteomes" id="UP000316079">
    <property type="component" value="Unassembled WGS sequence"/>
</dbReference>
<evidence type="ECO:0000256" key="4">
    <source>
        <dbReference type="ARBA" id="ARBA00015253"/>
    </source>
</evidence>
<comment type="caution">
    <text evidence="11">The sequence shown here is derived from an EMBL/GenBank/DDBJ whole genome shotgun (WGS) entry which is preliminary data.</text>
</comment>
<comment type="similarity">
    <text evidence="3">Belongs to the telombin family.</text>
</comment>
<dbReference type="GO" id="GO:0098505">
    <property type="term" value="F:G-rich strand telomeric DNA binding"/>
    <property type="evidence" value="ECO:0007669"/>
    <property type="project" value="TreeGrafter"/>
</dbReference>
<evidence type="ECO:0000313" key="11">
    <source>
        <dbReference type="EMBL" id="TRY86279.1"/>
    </source>
</evidence>
<accession>A0A553Q8M4</accession>
<dbReference type="InterPro" id="IPR012340">
    <property type="entry name" value="NA-bd_OB-fold"/>
</dbReference>
<organism evidence="11 12">
    <name type="scientific">Danionella cerebrum</name>
    <dbReference type="NCBI Taxonomy" id="2873325"/>
    <lineage>
        <taxon>Eukaryota</taxon>
        <taxon>Metazoa</taxon>
        <taxon>Chordata</taxon>
        <taxon>Craniata</taxon>
        <taxon>Vertebrata</taxon>
        <taxon>Euteleostomi</taxon>
        <taxon>Actinopterygii</taxon>
        <taxon>Neopterygii</taxon>
        <taxon>Teleostei</taxon>
        <taxon>Ostariophysi</taxon>
        <taxon>Cypriniformes</taxon>
        <taxon>Danionidae</taxon>
        <taxon>Danioninae</taxon>
        <taxon>Danionella</taxon>
    </lineage>
</organism>
<dbReference type="STRING" id="623744.A0A553Q8M4"/>
<dbReference type="OrthoDB" id="2186770at2759"/>
<feature type="domain" description="Telomeric single stranded DNA binding POT1/Cdc13" evidence="10">
    <location>
        <begin position="29"/>
        <end position="159"/>
    </location>
</feature>
<evidence type="ECO:0000256" key="2">
    <source>
        <dbReference type="ARBA" id="ARBA00004574"/>
    </source>
</evidence>
<dbReference type="GO" id="GO:0016233">
    <property type="term" value="P:telomere capping"/>
    <property type="evidence" value="ECO:0007669"/>
    <property type="project" value="TreeGrafter"/>
</dbReference>
<dbReference type="Pfam" id="PF16686">
    <property type="entry name" value="POT1PC"/>
    <property type="match status" value="1"/>
</dbReference>
<evidence type="ECO:0000256" key="8">
    <source>
        <dbReference type="ARBA" id="ARBA00023242"/>
    </source>
</evidence>
<evidence type="ECO:0000256" key="5">
    <source>
        <dbReference type="ARBA" id="ARBA00022454"/>
    </source>
</evidence>
<dbReference type="GO" id="GO:0010521">
    <property type="term" value="F:telomerase inhibitor activity"/>
    <property type="evidence" value="ECO:0007669"/>
    <property type="project" value="TreeGrafter"/>
</dbReference>
<sequence length="646" mass="73179">MLSTKGPGTSGLDGKVPPSAKRTDKQVQYVPLNELKVGTVVNVYGVVTFFKLPFSSKGTDLVSTLKITDESGAKVTCIIFGKTIEDHPSLKEKGDIVRLHRFKAESFNDSVTLKSSFGWSVVTFSGVNNSPIVPLTSSKKVSIGEFDERKICALRQWAADESLFCQSSKTTLSSVRPLMFFDLTCQLLAKAVVDSTCVLLKVWDGTRCEYPLQSYTVASDAVEGEDTEAKDRRNLTAYILVYDNHLEVARDLKPGMFLQFYNLRAVLAKDLLPNEPQHLTFHLHSGTSFGRSLRRLPDEALEQHKDLNDDEVPEDVGAFCTRPEAVGPSYGRGLRRLPDDSTHEPWALEQHKDLNDDEVPEDVGAFCTRPEAVGQVLVKQQDLNKDEVPKDVGVFCRQPEAVETDSCTVRACKQHHAQHFTLEQVRSSTPPQLCHIRARVKDYQPQQLSQKGQARVKQRFLNSMWEADGSRFDQIHRKRQFVFMNSHEELKFIQGTSLGVVCASARCWGRVIPVRAVNEKMALMDFFAPFIFYRGKRFYGCQKCSLPEEERRDFFAVEPLDLLKIAEALRVQLMEYRFLLQFELDDGTGTVDALLWENADKIRKTMDTVHPPDKPLEERPWMDLCLFAYTVEGNVCYQIVNTKVKE</sequence>
<comment type="subcellular location">
    <subcellularLocation>
        <location evidence="2">Chromosome</location>
        <location evidence="2">Telomere</location>
    </subcellularLocation>
    <subcellularLocation>
        <location evidence="1">Nucleus</location>
    </subcellularLocation>
</comment>
<keyword evidence="8" id="KW-0539">Nucleus</keyword>
<dbReference type="GO" id="GO:0000783">
    <property type="term" value="C:nuclear telomere cap complex"/>
    <property type="evidence" value="ECO:0007669"/>
    <property type="project" value="TreeGrafter"/>
</dbReference>
<dbReference type="InterPro" id="IPR011564">
    <property type="entry name" value="Telomer_end-bd_POT1/Cdc13"/>
</dbReference>
<dbReference type="Gene3D" id="2.40.50.140">
    <property type="entry name" value="Nucleic acid-binding proteins"/>
    <property type="match status" value="2"/>
</dbReference>
<proteinExistence type="inferred from homology"/>
<dbReference type="AlphaFoldDB" id="A0A553Q8M4"/>
<keyword evidence="5" id="KW-0158">Chromosome</keyword>